<reference evidence="2" key="5">
    <citation type="submission" date="2017-01" db="UniProtKB">
        <authorList>
            <consortium name="EnsemblFungi"/>
        </authorList>
    </citation>
    <scope>IDENTIFICATION</scope>
    <source>
        <strain evidence="2">PH-1 / ATCC MYA-4620 / FGSC 9075 / NRRL 31084</strain>
    </source>
</reference>
<keyword evidence="3" id="KW-1185">Reference proteome</keyword>
<sequence length="53" mass="6253">MPPVDVYLQYQLRPLKSTHPLSSIMHFYLMPKCNLDQNIYPGNFLQSVQLIEM</sequence>
<evidence type="ECO:0000313" key="2">
    <source>
        <dbReference type="EnsemblFungi" id="CEF87842"/>
    </source>
</evidence>
<name>A0A0E0SN29_GIBZE</name>
<reference key="3">
    <citation type="submission" date="2014-02" db="EMBL/GenBank/DDBJ databases">
        <title>A revised Fusarium graminearum genomic reference sequence using whole shotgun re-sequencing.</title>
        <authorList>
            <person name="King R."/>
            <person name="Urban M."/>
            <person name="Hassani-Pak K."/>
            <person name="Hammond-Kosack K."/>
        </authorList>
    </citation>
    <scope>NUCLEOTIDE SEQUENCE</scope>
    <source>
        <strain>PH-1</strain>
    </source>
</reference>
<dbReference type="AlphaFoldDB" id="A0A0E0SN29"/>
<dbReference type="VEuPathDB" id="FungiDB:FGRAMPH1_01G18541"/>
<dbReference type="EMBL" id="HG970334">
    <property type="protein sequence ID" value="CEF87842.1"/>
    <property type="molecule type" value="Genomic_DNA"/>
</dbReference>
<evidence type="ECO:0000313" key="1">
    <source>
        <dbReference type="EMBL" id="CEF87842.1"/>
    </source>
</evidence>
<gene>
    <name evidence="1" type="ORF">FGRAMPH1_01T18541</name>
</gene>
<dbReference type="InParanoid" id="A0A0E0SN29"/>
<accession>A0A0E0SN29</accession>
<reference evidence="2 3" key="2">
    <citation type="journal article" date="2010" name="Nature">
        <title>Comparative genomics reveals mobile pathogenicity chromosomes in Fusarium.</title>
        <authorList>
            <person name="Ma L.J."/>
            <person name="van der Does H.C."/>
            <person name="Borkovich K.A."/>
            <person name="Coleman J.J."/>
            <person name="Daboussi M.J."/>
            <person name="Di Pietro A."/>
            <person name="Dufresne M."/>
            <person name="Freitag M."/>
            <person name="Grabherr M."/>
            <person name="Henrissat B."/>
            <person name="Houterman P.M."/>
            <person name="Kang S."/>
            <person name="Shim W.B."/>
            <person name="Woloshuk C."/>
            <person name="Xie X."/>
            <person name="Xu J.R."/>
            <person name="Antoniw J."/>
            <person name="Baker S.E."/>
            <person name="Bluhm B.H."/>
            <person name="Breakspear A."/>
            <person name="Brown D.W."/>
            <person name="Butchko R.A."/>
            <person name="Chapman S."/>
            <person name="Coulson R."/>
            <person name="Coutinho P.M."/>
            <person name="Danchin E.G."/>
            <person name="Diener A."/>
            <person name="Gale L.R."/>
            <person name="Gardiner D.M."/>
            <person name="Goff S."/>
            <person name="Hammond-Kosack K.E."/>
            <person name="Hilburn K."/>
            <person name="Hua-Van A."/>
            <person name="Jonkers W."/>
            <person name="Kazan K."/>
            <person name="Kodira C.D."/>
            <person name="Koehrsen M."/>
            <person name="Kumar L."/>
            <person name="Lee Y.H."/>
            <person name="Li L."/>
            <person name="Manners J.M."/>
            <person name="Miranda-Saavedra D."/>
            <person name="Mukherjee M."/>
            <person name="Park G."/>
            <person name="Park J."/>
            <person name="Park S.Y."/>
            <person name="Proctor R.H."/>
            <person name="Regev A."/>
            <person name="Ruiz-Roldan M.C."/>
            <person name="Sain D."/>
            <person name="Sakthikumar S."/>
            <person name="Sykes S."/>
            <person name="Schwartz D.C."/>
            <person name="Turgeon B.G."/>
            <person name="Wapinski I."/>
            <person name="Yoder O."/>
            <person name="Young S."/>
            <person name="Zeng Q."/>
            <person name="Zhou S."/>
            <person name="Galagan J."/>
            <person name="Cuomo C.A."/>
            <person name="Kistler H.C."/>
            <person name="Rep M."/>
        </authorList>
    </citation>
    <scope>GENOME REANNOTATION</scope>
    <source>
        <strain evidence="3">ATCC MYA-4620 / CBS 123657 / FGSC 9075 / NRRL 31084 / PH-1</strain>
        <strain evidence="2">PH-1 / ATCC MYA-4620 / FGSC 9075 / NRRL 31084</strain>
    </source>
</reference>
<dbReference type="Proteomes" id="UP000070720">
    <property type="component" value="Chromosome 3"/>
</dbReference>
<organism evidence="2">
    <name type="scientific">Gibberella zeae (strain ATCC MYA-4620 / CBS 123657 / FGSC 9075 / NRRL 31084 / PH-1)</name>
    <name type="common">Wheat head blight fungus</name>
    <name type="synonym">Fusarium graminearum</name>
    <dbReference type="NCBI Taxonomy" id="229533"/>
    <lineage>
        <taxon>Eukaryota</taxon>
        <taxon>Fungi</taxon>
        <taxon>Dikarya</taxon>
        <taxon>Ascomycota</taxon>
        <taxon>Pezizomycotina</taxon>
        <taxon>Sordariomycetes</taxon>
        <taxon>Hypocreomycetidae</taxon>
        <taxon>Hypocreales</taxon>
        <taxon>Nectriaceae</taxon>
        <taxon>Fusarium</taxon>
    </lineage>
</organism>
<proteinExistence type="predicted"/>
<reference evidence="1 3" key="4">
    <citation type="journal article" date="2015" name="BMC Genomics">
        <title>The completed genome sequence of the pathogenic ascomycete fungus Fusarium graminearum.</title>
        <authorList>
            <person name="King R."/>
            <person name="Urban M."/>
            <person name="Hammond-Kosack M.C."/>
            <person name="Hassani-Pak K."/>
            <person name="Hammond-Kosack K.E."/>
        </authorList>
    </citation>
    <scope>NUCLEOTIDE SEQUENCE [LARGE SCALE GENOMIC DNA]</scope>
    <source>
        <strain evidence="3">ATCC MYA-4620 / CBS 123657 / FGSC 9075 / NRRL 31084 / PH-1</strain>
        <strain evidence="1">PH-1</strain>
    </source>
</reference>
<evidence type="ECO:0000313" key="3">
    <source>
        <dbReference type="Proteomes" id="UP000070720"/>
    </source>
</evidence>
<protein>
    <submittedName>
        <fullName evidence="1">Chromosome 3, complete genome</fullName>
    </submittedName>
</protein>
<dbReference type="EnsemblFungi" id="CEF87842">
    <property type="protein sequence ID" value="CEF87842"/>
    <property type="gene ID" value="FGRRES_20271"/>
</dbReference>
<reference evidence="2 3" key="1">
    <citation type="journal article" date="2007" name="Science">
        <title>The Fusarium graminearum genome reveals a link between localized polymorphism and pathogen specialization.</title>
        <authorList>
            <person name="Cuomo C.A."/>
            <person name="Gueldener U."/>
            <person name="Xu J.-R."/>
            <person name="Trail F."/>
            <person name="Turgeon B.G."/>
            <person name="Di Pietro A."/>
            <person name="Walton J.D."/>
            <person name="Ma L.-J."/>
            <person name="Baker S.E."/>
            <person name="Rep M."/>
            <person name="Adam G."/>
            <person name="Antoniw J."/>
            <person name="Baldwin T."/>
            <person name="Calvo S.E."/>
            <person name="Chang Y.-L."/>
            <person name="DeCaprio D."/>
            <person name="Gale L.R."/>
            <person name="Gnerre S."/>
            <person name="Goswami R.S."/>
            <person name="Hammond-Kosack K."/>
            <person name="Harris L.J."/>
            <person name="Hilburn K."/>
            <person name="Kennell J.C."/>
            <person name="Kroken S."/>
            <person name="Magnuson J.K."/>
            <person name="Mannhaupt G."/>
            <person name="Mauceli E.W."/>
            <person name="Mewes H.-W."/>
            <person name="Mitterbauer R."/>
            <person name="Muehlbauer G."/>
            <person name="Muensterkoetter M."/>
            <person name="Nelson D."/>
            <person name="O'Donnell K."/>
            <person name="Ouellet T."/>
            <person name="Qi W."/>
            <person name="Quesneville H."/>
            <person name="Roncero M.I.G."/>
            <person name="Seong K.-Y."/>
            <person name="Tetko I.V."/>
            <person name="Urban M."/>
            <person name="Waalwijk C."/>
            <person name="Ward T.J."/>
            <person name="Yao J."/>
            <person name="Birren B.W."/>
            <person name="Kistler H.C."/>
        </authorList>
    </citation>
    <scope>NUCLEOTIDE SEQUENCE [LARGE SCALE GENOMIC DNA]</scope>
    <source>
        <strain evidence="3">ATCC MYA-4620 / CBS 123657 / FGSC 9075 / NRRL 31084 / PH-1</strain>
        <strain evidence="2">PH-1 / ATCC MYA-4620 / FGSC 9075 / NRRL 31084</strain>
    </source>
</reference>